<proteinExistence type="predicted"/>
<reference evidence="3" key="1">
    <citation type="journal article" date="2019" name="Science">
        <title>Mutation of a bHLH transcription factor allowed almond domestication.</title>
        <authorList>
            <person name="Sanchez-Perez R."/>
            <person name="Pavan S."/>
            <person name="Mazzeo R."/>
            <person name="Moldovan C."/>
            <person name="Aiese Cigliano R."/>
            <person name="Del Cueto J."/>
            <person name="Ricciardi F."/>
            <person name="Lotti C."/>
            <person name="Ricciardi L."/>
            <person name="Dicenta F."/>
            <person name="Lopez-Marques R.L."/>
            <person name="Lindberg Moller B."/>
        </authorList>
    </citation>
    <scope>NUCLEOTIDE SEQUENCE</scope>
</reference>
<feature type="region of interest" description="Disordered" evidence="1">
    <location>
        <begin position="104"/>
        <end position="128"/>
    </location>
</feature>
<evidence type="ECO:0000256" key="2">
    <source>
        <dbReference type="SAM" id="Phobius"/>
    </source>
</evidence>
<dbReference type="AlphaFoldDB" id="A0A4Y1QU27"/>
<evidence type="ECO:0000313" key="3">
    <source>
        <dbReference type="EMBL" id="BBG95355.1"/>
    </source>
</evidence>
<feature type="compositionally biased region" description="Low complexity" evidence="1">
    <location>
        <begin position="112"/>
        <end position="128"/>
    </location>
</feature>
<feature type="region of interest" description="Disordered" evidence="1">
    <location>
        <begin position="1"/>
        <end position="72"/>
    </location>
</feature>
<feature type="transmembrane region" description="Helical" evidence="2">
    <location>
        <begin position="155"/>
        <end position="176"/>
    </location>
</feature>
<evidence type="ECO:0000256" key="1">
    <source>
        <dbReference type="SAM" id="MobiDB-lite"/>
    </source>
</evidence>
<gene>
    <name evidence="3" type="ORF">Prudu_003875</name>
</gene>
<sequence length="283" mass="31236">MRHEEGNMATNSREARRRKIMERGSDRLALITGRIQTLPSSSSSSTDPATHREDTDPPSHPLISHDQEPQIHVPDQIPVVTPEIEEKGFDLQCDTNTEEVFGATDSQTQPLVSSSSTVERPSPSSLPTLTPFQKPRLVTWTGISDAIEATERTRIYISVAVALLVVLAHLGFPLLGSKMVKTLLGFRPLYLVLVTNVTLVLVRIVESGRRRLSGMAGRLGELNMPVDGYEWADRLGRTLQAGLVMKKLISVNLPFWFCIGWKAVIGDNEIFSPQLTLCNLTAA</sequence>
<accession>A0A4Y1QU27</accession>
<dbReference type="PANTHER" id="PTHR35469:SF4">
    <property type="entry name" value="TRANSMEMBRANE PROTEIN"/>
    <property type="match status" value="1"/>
</dbReference>
<feature type="transmembrane region" description="Helical" evidence="2">
    <location>
        <begin position="188"/>
        <end position="205"/>
    </location>
</feature>
<organism evidence="3">
    <name type="scientific">Prunus dulcis</name>
    <name type="common">Almond</name>
    <name type="synonym">Amygdalus dulcis</name>
    <dbReference type="NCBI Taxonomy" id="3755"/>
    <lineage>
        <taxon>Eukaryota</taxon>
        <taxon>Viridiplantae</taxon>
        <taxon>Streptophyta</taxon>
        <taxon>Embryophyta</taxon>
        <taxon>Tracheophyta</taxon>
        <taxon>Spermatophyta</taxon>
        <taxon>Magnoliopsida</taxon>
        <taxon>eudicotyledons</taxon>
        <taxon>Gunneridae</taxon>
        <taxon>Pentapetalae</taxon>
        <taxon>rosids</taxon>
        <taxon>fabids</taxon>
        <taxon>Rosales</taxon>
        <taxon>Rosaceae</taxon>
        <taxon>Amygdaloideae</taxon>
        <taxon>Amygdaleae</taxon>
        <taxon>Prunus</taxon>
    </lineage>
</organism>
<feature type="compositionally biased region" description="Basic and acidic residues" evidence="1">
    <location>
        <begin position="49"/>
        <end position="69"/>
    </location>
</feature>
<protein>
    <submittedName>
        <fullName evidence="3">Uncharacterized protein</fullName>
    </submittedName>
</protein>
<dbReference type="EMBL" id="AP019297">
    <property type="protein sequence ID" value="BBG95355.1"/>
    <property type="molecule type" value="Genomic_DNA"/>
</dbReference>
<keyword evidence="2" id="KW-0472">Membrane</keyword>
<name>A0A4Y1QU27_PRUDU</name>
<keyword evidence="2" id="KW-1133">Transmembrane helix</keyword>
<dbReference type="PANTHER" id="PTHR35469">
    <property type="entry name" value="TRANSMEMBRANE PROTEIN"/>
    <property type="match status" value="1"/>
</dbReference>
<keyword evidence="2" id="KW-0812">Transmembrane</keyword>